<organism evidence="1 2">
    <name type="scientific">Meganyctiphanes norvegica</name>
    <name type="common">Northern krill</name>
    <name type="synonym">Thysanopoda norvegica</name>
    <dbReference type="NCBI Taxonomy" id="48144"/>
    <lineage>
        <taxon>Eukaryota</taxon>
        <taxon>Metazoa</taxon>
        <taxon>Ecdysozoa</taxon>
        <taxon>Arthropoda</taxon>
        <taxon>Crustacea</taxon>
        <taxon>Multicrustacea</taxon>
        <taxon>Malacostraca</taxon>
        <taxon>Eumalacostraca</taxon>
        <taxon>Eucarida</taxon>
        <taxon>Euphausiacea</taxon>
        <taxon>Euphausiidae</taxon>
        <taxon>Meganyctiphanes</taxon>
    </lineage>
</organism>
<keyword evidence="2" id="KW-1185">Reference proteome</keyword>
<accession>A0AAV2RCY6</accession>
<reference evidence="1 2" key="1">
    <citation type="submission" date="2024-05" db="EMBL/GenBank/DDBJ databases">
        <authorList>
            <person name="Wallberg A."/>
        </authorList>
    </citation>
    <scope>NUCLEOTIDE SEQUENCE [LARGE SCALE GENOMIC DNA]</scope>
</reference>
<sequence>MAQNKVIFVIGFIKPFSSQMCNQPCCYVYNFIKIASELSSVMYHGIRWAGESSENILNGTKKGLLVNFKWYSETGKGFPHAACPYIKFTNKSFLVPYRIFSDASSRPSLLHYT</sequence>
<evidence type="ECO:0000313" key="2">
    <source>
        <dbReference type="Proteomes" id="UP001497623"/>
    </source>
</evidence>
<comment type="caution">
    <text evidence="1">The sequence shown here is derived from an EMBL/GenBank/DDBJ whole genome shotgun (WGS) entry which is preliminary data.</text>
</comment>
<dbReference type="EMBL" id="CAXKWB010021177">
    <property type="protein sequence ID" value="CAL4123027.1"/>
    <property type="molecule type" value="Genomic_DNA"/>
</dbReference>
<protein>
    <submittedName>
        <fullName evidence="1">Uncharacterized protein</fullName>
    </submittedName>
</protein>
<dbReference type="AlphaFoldDB" id="A0AAV2RCY6"/>
<dbReference type="Proteomes" id="UP001497623">
    <property type="component" value="Unassembled WGS sequence"/>
</dbReference>
<proteinExistence type="predicted"/>
<evidence type="ECO:0000313" key="1">
    <source>
        <dbReference type="EMBL" id="CAL4123027.1"/>
    </source>
</evidence>
<gene>
    <name evidence="1" type="ORF">MNOR_LOCUS23724</name>
</gene>
<name>A0AAV2RCY6_MEGNR</name>